<feature type="domain" description="SnoaL-like" evidence="2">
    <location>
        <begin position="38"/>
        <end position="98"/>
    </location>
</feature>
<gene>
    <name evidence="3" type="ORF">LuPra_02821</name>
</gene>
<dbReference type="EMBL" id="CP015136">
    <property type="protein sequence ID" value="AMY09602.1"/>
    <property type="molecule type" value="Genomic_DNA"/>
</dbReference>
<reference evidence="3 4" key="1">
    <citation type="journal article" date="2016" name="Genome Announc.">
        <title>First Complete Genome Sequence of a Subdivision 6 Acidobacterium Strain.</title>
        <authorList>
            <person name="Huang S."/>
            <person name="Vieira S."/>
            <person name="Bunk B."/>
            <person name="Riedel T."/>
            <person name="Sproer C."/>
            <person name="Overmann J."/>
        </authorList>
    </citation>
    <scope>NUCLEOTIDE SEQUENCE [LARGE SCALE GENOMIC DNA]</scope>
    <source>
        <strain evidence="4">DSM 100886 HEG_-6_39</strain>
    </source>
</reference>
<keyword evidence="1" id="KW-0732">Signal</keyword>
<feature type="chain" id="PRO_5007511637" evidence="1">
    <location>
        <begin position="25"/>
        <end position="152"/>
    </location>
</feature>
<reference evidence="4" key="2">
    <citation type="submission" date="2016-04" db="EMBL/GenBank/DDBJ databases">
        <title>First Complete Genome Sequence of a Subdivision 6 Acidobacterium.</title>
        <authorList>
            <person name="Huang S."/>
            <person name="Vieira S."/>
            <person name="Bunk B."/>
            <person name="Riedel T."/>
            <person name="Sproeer C."/>
            <person name="Overmann J."/>
        </authorList>
    </citation>
    <scope>NUCLEOTIDE SEQUENCE [LARGE SCALE GENOMIC DNA]</scope>
    <source>
        <strain evidence="4">DSM 100886 HEG_-6_39</strain>
    </source>
</reference>
<keyword evidence="4" id="KW-1185">Reference proteome</keyword>
<evidence type="ECO:0000313" key="3">
    <source>
        <dbReference type="EMBL" id="AMY09602.1"/>
    </source>
</evidence>
<dbReference type="InterPro" id="IPR032710">
    <property type="entry name" value="NTF2-like_dom_sf"/>
</dbReference>
<dbReference type="SUPFAM" id="SSF54427">
    <property type="entry name" value="NTF2-like"/>
    <property type="match status" value="1"/>
</dbReference>
<dbReference type="Gene3D" id="3.10.450.50">
    <property type="match status" value="1"/>
</dbReference>
<dbReference type="Proteomes" id="UP000076079">
    <property type="component" value="Chromosome"/>
</dbReference>
<dbReference type="KEGG" id="abac:LuPra_02821"/>
<organism evidence="3 4">
    <name type="scientific">Luteitalea pratensis</name>
    <dbReference type="NCBI Taxonomy" id="1855912"/>
    <lineage>
        <taxon>Bacteria</taxon>
        <taxon>Pseudomonadati</taxon>
        <taxon>Acidobacteriota</taxon>
        <taxon>Vicinamibacteria</taxon>
        <taxon>Vicinamibacterales</taxon>
        <taxon>Vicinamibacteraceae</taxon>
        <taxon>Luteitalea</taxon>
    </lineage>
</organism>
<dbReference type="AlphaFoldDB" id="A0A143PLX7"/>
<feature type="signal peptide" evidence="1">
    <location>
        <begin position="1"/>
        <end position="24"/>
    </location>
</feature>
<dbReference type="Pfam" id="PF12680">
    <property type="entry name" value="SnoaL_2"/>
    <property type="match status" value="1"/>
</dbReference>
<name>A0A143PLX7_LUTPR</name>
<dbReference type="InterPro" id="IPR037401">
    <property type="entry name" value="SnoaL-like"/>
</dbReference>
<protein>
    <submittedName>
        <fullName evidence="3">SnoaL-like domain protein</fullName>
    </submittedName>
</protein>
<evidence type="ECO:0000256" key="1">
    <source>
        <dbReference type="SAM" id="SignalP"/>
    </source>
</evidence>
<sequence precursor="true">MARRCHTLWACLAVTVGLGLLAYAQGGDGESILKAREAALAARDADAVMALFADDAVVGTSSGRVLVGKEQVRGWIADQIDRQQREEAATRQAQGNKLVWSGQVYRDDWQKLGVSPLEVKQDAVIQNGKITFFNTTFSPESWTKLEAARKKN</sequence>
<evidence type="ECO:0000313" key="4">
    <source>
        <dbReference type="Proteomes" id="UP000076079"/>
    </source>
</evidence>
<proteinExistence type="predicted"/>
<accession>A0A143PLX7</accession>
<evidence type="ECO:0000259" key="2">
    <source>
        <dbReference type="Pfam" id="PF12680"/>
    </source>
</evidence>